<sequence>MKKVLTPTLRNSLSGDAQNLVKRIQEYITQNLYTCTNKILRGLGKMYSGGGDITTNIDAYGGEGTAIFVANAIEIYCDNAE</sequence>
<accession>A0ABS8FNC4</accession>
<evidence type="ECO:0000259" key="1">
    <source>
        <dbReference type="Pfam" id="PF07739"/>
    </source>
</evidence>
<organism evidence="2 3">
    <name type="scientific">Coprococcus hominis</name>
    <name type="common">ex Arizal et al. 2022</name>
    <dbReference type="NCBI Taxonomy" id="2881262"/>
    <lineage>
        <taxon>Bacteria</taxon>
        <taxon>Bacillati</taxon>
        <taxon>Bacillota</taxon>
        <taxon>Clostridia</taxon>
        <taxon>Lachnospirales</taxon>
        <taxon>Lachnospiraceae</taxon>
        <taxon>Coprococcus</taxon>
    </lineage>
</organism>
<dbReference type="Pfam" id="PF07739">
    <property type="entry name" value="TipAS"/>
    <property type="match status" value="1"/>
</dbReference>
<dbReference type="SUPFAM" id="SSF89082">
    <property type="entry name" value="Antibiotic binding domain of TipA-like multidrug resistance regulators"/>
    <property type="match status" value="1"/>
</dbReference>
<comment type="caution">
    <text evidence="2">The sequence shown here is derived from an EMBL/GenBank/DDBJ whole genome shotgun (WGS) entry which is preliminary data.</text>
</comment>
<name>A0ABS8FNC4_9FIRM</name>
<dbReference type="RefSeq" id="WP_227573142.1">
    <property type="nucleotide sequence ID" value="NZ_JAJEQT010000003.1"/>
</dbReference>
<feature type="domain" description="TipAS antibiotic-recognition" evidence="1">
    <location>
        <begin position="14"/>
        <end position="76"/>
    </location>
</feature>
<dbReference type="Gene3D" id="1.10.490.50">
    <property type="entry name" value="Antibiotic binding domain of TipA-like multidrug resistance regulators"/>
    <property type="match status" value="1"/>
</dbReference>
<reference evidence="2 3" key="1">
    <citation type="submission" date="2021-10" db="EMBL/GenBank/DDBJ databases">
        <title>Anaerobic single-cell dispensing facilitates the cultivation of human gut bacteria.</title>
        <authorList>
            <person name="Afrizal A."/>
        </authorList>
    </citation>
    <scope>NUCLEOTIDE SEQUENCE [LARGE SCALE GENOMIC DNA]</scope>
    <source>
        <strain evidence="2 3">CLA-AA-H212</strain>
    </source>
</reference>
<gene>
    <name evidence="2" type="ORF">LKD28_06235</name>
</gene>
<evidence type="ECO:0000313" key="3">
    <source>
        <dbReference type="Proteomes" id="UP001198495"/>
    </source>
</evidence>
<dbReference type="EMBL" id="JAJEQT010000003">
    <property type="protein sequence ID" value="MCC2218633.1"/>
    <property type="molecule type" value="Genomic_DNA"/>
</dbReference>
<protein>
    <submittedName>
        <fullName evidence="2">TipAS antibiotic-recognition domain-containing protein</fullName>
    </submittedName>
</protein>
<evidence type="ECO:0000313" key="2">
    <source>
        <dbReference type="EMBL" id="MCC2218633.1"/>
    </source>
</evidence>
<dbReference type="InterPro" id="IPR036244">
    <property type="entry name" value="TipA-like_antibiotic-bd"/>
</dbReference>
<keyword evidence="3" id="KW-1185">Reference proteome</keyword>
<dbReference type="Proteomes" id="UP001198495">
    <property type="component" value="Unassembled WGS sequence"/>
</dbReference>
<dbReference type="InterPro" id="IPR012925">
    <property type="entry name" value="TipAS_dom"/>
</dbReference>
<proteinExistence type="predicted"/>